<keyword evidence="4" id="KW-1185">Reference proteome</keyword>
<name>A0ABR2F2M7_9ROSI</name>
<feature type="domain" description="DUF4283" evidence="2">
    <location>
        <begin position="2"/>
        <end position="45"/>
    </location>
</feature>
<proteinExistence type="predicted"/>
<evidence type="ECO:0000259" key="2">
    <source>
        <dbReference type="Pfam" id="PF14111"/>
    </source>
</evidence>
<dbReference type="Pfam" id="PF14111">
    <property type="entry name" value="DUF4283"/>
    <property type="match status" value="1"/>
</dbReference>
<dbReference type="PANTHER" id="PTHR31286">
    <property type="entry name" value="GLYCINE-RICH CELL WALL STRUCTURAL PROTEIN 1.8-LIKE"/>
    <property type="match status" value="1"/>
</dbReference>
<dbReference type="PANTHER" id="PTHR31286:SF173">
    <property type="entry name" value="DUF4283 DOMAIN-CONTAINING PROTEIN"/>
    <property type="match status" value="1"/>
</dbReference>
<dbReference type="Proteomes" id="UP001472677">
    <property type="component" value="Unassembled WGS sequence"/>
</dbReference>
<accession>A0ABR2F2M7</accession>
<protein>
    <recommendedName>
        <fullName evidence="2">DUF4283 domain-containing protein</fullName>
    </recommendedName>
</protein>
<sequence>MDIKNNYFLVTFRLHLDFLHVLTNGPWLVFGHYLTVEPWTTNFSSAKPHPSKVMAWIRLPGLPITLYKRSLISEIGDCIGRVIKLDYQTEGGRRCRFARMAVSVDLSKPLISKCGTYGHARDSCPSLVPTSVASPKMVLEQNHDPHPHPFDPYGPWMVVDRRQRRPQKNHATPAVCSLNKLLTAAKGKTAIHLKTKTPKSRVFATISNASITIGGPFHSQASSSKQHPQTRTPHAIIHLDRSKHSAIIFIDGPDSKLPATSSAPSISPPGPTEPLDNHFLPSSQPTGTKIPCDNASDLTDLLNCSMDH</sequence>
<comment type="caution">
    <text evidence="3">The sequence shown here is derived from an EMBL/GenBank/DDBJ whole genome shotgun (WGS) entry which is preliminary data.</text>
</comment>
<evidence type="ECO:0000256" key="1">
    <source>
        <dbReference type="SAM" id="MobiDB-lite"/>
    </source>
</evidence>
<gene>
    <name evidence="3" type="ORF">V6N12_007731</name>
</gene>
<evidence type="ECO:0000313" key="3">
    <source>
        <dbReference type="EMBL" id="KAK8569199.1"/>
    </source>
</evidence>
<evidence type="ECO:0000313" key="4">
    <source>
        <dbReference type="Proteomes" id="UP001472677"/>
    </source>
</evidence>
<dbReference type="InterPro" id="IPR025558">
    <property type="entry name" value="DUF4283"/>
</dbReference>
<dbReference type="EMBL" id="JBBPBM010000009">
    <property type="protein sequence ID" value="KAK8569199.1"/>
    <property type="molecule type" value="Genomic_DNA"/>
</dbReference>
<reference evidence="3 4" key="1">
    <citation type="journal article" date="2024" name="G3 (Bethesda)">
        <title>Genome assembly of Hibiscus sabdariffa L. provides insights into metabolisms of medicinal natural products.</title>
        <authorList>
            <person name="Kim T."/>
        </authorList>
    </citation>
    <scope>NUCLEOTIDE SEQUENCE [LARGE SCALE GENOMIC DNA]</scope>
    <source>
        <strain evidence="3">TK-2024</strain>
        <tissue evidence="3">Old leaves</tissue>
    </source>
</reference>
<feature type="region of interest" description="Disordered" evidence="1">
    <location>
        <begin position="253"/>
        <end position="292"/>
    </location>
</feature>
<dbReference type="InterPro" id="IPR040256">
    <property type="entry name" value="At4g02000-like"/>
</dbReference>
<organism evidence="3 4">
    <name type="scientific">Hibiscus sabdariffa</name>
    <name type="common">roselle</name>
    <dbReference type="NCBI Taxonomy" id="183260"/>
    <lineage>
        <taxon>Eukaryota</taxon>
        <taxon>Viridiplantae</taxon>
        <taxon>Streptophyta</taxon>
        <taxon>Embryophyta</taxon>
        <taxon>Tracheophyta</taxon>
        <taxon>Spermatophyta</taxon>
        <taxon>Magnoliopsida</taxon>
        <taxon>eudicotyledons</taxon>
        <taxon>Gunneridae</taxon>
        <taxon>Pentapetalae</taxon>
        <taxon>rosids</taxon>
        <taxon>malvids</taxon>
        <taxon>Malvales</taxon>
        <taxon>Malvaceae</taxon>
        <taxon>Malvoideae</taxon>
        <taxon>Hibiscus</taxon>
    </lineage>
</organism>